<name>A0A7W8YSY4_9SPHI</name>
<reference evidence="7 8" key="1">
    <citation type="submission" date="2020-08" db="EMBL/GenBank/DDBJ databases">
        <title>Genomic Encyclopedia of Type Strains, Phase IV (KMG-V): Genome sequencing to study the core and pangenomes of soil and plant-associated prokaryotes.</title>
        <authorList>
            <person name="Whitman W."/>
        </authorList>
    </citation>
    <scope>NUCLEOTIDE SEQUENCE [LARGE SCALE GENOMIC DNA]</scope>
    <source>
        <strain evidence="7 8">MP7CTX6</strain>
    </source>
</reference>
<keyword evidence="2" id="KW-0663">Pyridoxal phosphate</keyword>
<feature type="domain" description="HTH gntR-type" evidence="6">
    <location>
        <begin position="20"/>
        <end position="88"/>
    </location>
</feature>
<organism evidence="7 8">
    <name type="scientific">Pedobacter cryoconitis</name>
    <dbReference type="NCBI Taxonomy" id="188932"/>
    <lineage>
        <taxon>Bacteria</taxon>
        <taxon>Pseudomonadati</taxon>
        <taxon>Bacteroidota</taxon>
        <taxon>Sphingobacteriia</taxon>
        <taxon>Sphingobacteriales</taxon>
        <taxon>Sphingobacteriaceae</taxon>
        <taxon>Pedobacter</taxon>
    </lineage>
</organism>
<proteinExistence type="inferred from homology"/>
<keyword evidence="3" id="KW-0805">Transcription regulation</keyword>
<evidence type="ECO:0000256" key="3">
    <source>
        <dbReference type="ARBA" id="ARBA00023015"/>
    </source>
</evidence>
<dbReference type="Gene3D" id="1.10.10.10">
    <property type="entry name" value="Winged helix-like DNA-binding domain superfamily/Winged helix DNA-binding domain"/>
    <property type="match status" value="1"/>
</dbReference>
<dbReference type="AlphaFoldDB" id="A0A7W8YSY4"/>
<keyword evidence="5" id="KW-0804">Transcription</keyword>
<dbReference type="InterPro" id="IPR015424">
    <property type="entry name" value="PyrdxlP-dep_Trfase"/>
</dbReference>
<dbReference type="GO" id="GO:0003700">
    <property type="term" value="F:DNA-binding transcription factor activity"/>
    <property type="evidence" value="ECO:0007669"/>
    <property type="project" value="InterPro"/>
</dbReference>
<evidence type="ECO:0000313" key="8">
    <source>
        <dbReference type="Proteomes" id="UP000537718"/>
    </source>
</evidence>
<dbReference type="GO" id="GO:0008483">
    <property type="term" value="F:transaminase activity"/>
    <property type="evidence" value="ECO:0007669"/>
    <property type="project" value="UniProtKB-KW"/>
</dbReference>
<protein>
    <submittedName>
        <fullName evidence="7">GntR family transcriptional regulator/MocR family aminotransferase</fullName>
    </submittedName>
</protein>
<dbReference type="InterPro" id="IPR051446">
    <property type="entry name" value="HTH_trans_reg/aminotransferase"/>
</dbReference>
<comment type="similarity">
    <text evidence="1">In the C-terminal section; belongs to the class-I pyridoxal-phosphate-dependent aminotransferase family.</text>
</comment>
<dbReference type="RefSeq" id="WP_221270634.1">
    <property type="nucleotide sequence ID" value="NZ_JACHCF010000004.1"/>
</dbReference>
<keyword evidence="7" id="KW-0032">Aminotransferase</keyword>
<evidence type="ECO:0000256" key="5">
    <source>
        <dbReference type="ARBA" id="ARBA00023163"/>
    </source>
</evidence>
<dbReference type="InterPro" id="IPR015421">
    <property type="entry name" value="PyrdxlP-dep_Trfase_major"/>
</dbReference>
<dbReference type="InterPro" id="IPR000524">
    <property type="entry name" value="Tscrpt_reg_HTH_GntR"/>
</dbReference>
<evidence type="ECO:0000313" key="7">
    <source>
        <dbReference type="EMBL" id="MBB5621230.1"/>
    </source>
</evidence>
<keyword evidence="4" id="KW-0238">DNA-binding</keyword>
<dbReference type="GO" id="GO:0030170">
    <property type="term" value="F:pyridoxal phosphate binding"/>
    <property type="evidence" value="ECO:0007669"/>
    <property type="project" value="InterPro"/>
</dbReference>
<dbReference type="Pfam" id="PF00155">
    <property type="entry name" value="Aminotran_1_2"/>
    <property type="match status" value="1"/>
</dbReference>
<dbReference type="Proteomes" id="UP000537718">
    <property type="component" value="Unassembled WGS sequence"/>
</dbReference>
<evidence type="ECO:0000256" key="4">
    <source>
        <dbReference type="ARBA" id="ARBA00023125"/>
    </source>
</evidence>
<dbReference type="GO" id="GO:0003677">
    <property type="term" value="F:DNA binding"/>
    <property type="evidence" value="ECO:0007669"/>
    <property type="project" value="UniProtKB-KW"/>
</dbReference>
<keyword evidence="7" id="KW-0808">Transferase</keyword>
<dbReference type="PANTHER" id="PTHR46577">
    <property type="entry name" value="HTH-TYPE TRANSCRIPTIONAL REGULATORY PROTEIN GABR"/>
    <property type="match status" value="1"/>
</dbReference>
<gene>
    <name evidence="7" type="ORF">HDE69_002283</name>
</gene>
<dbReference type="InterPro" id="IPR004839">
    <property type="entry name" value="Aminotransferase_I/II_large"/>
</dbReference>
<evidence type="ECO:0000256" key="1">
    <source>
        <dbReference type="ARBA" id="ARBA00005384"/>
    </source>
</evidence>
<dbReference type="Gene3D" id="3.40.640.10">
    <property type="entry name" value="Type I PLP-dependent aspartate aminotransferase-like (Major domain)"/>
    <property type="match status" value="1"/>
</dbReference>
<sequence>MVQILRPWKTMLPVTLDSGEAVYRQIATGIIEEIKKGRLKPGMALPGTRQLAADLKLNRKTVILAYDSLIAEGWLTAAYKQGTFVSDKLPQNIKLYRDHKAAIAHKDIPFKYREQQYTAYLDKEKSLVVFNDGLPDVRLAPMNELMRAYKRIFQQNAKWRMMGYGDPRGTERIRIAIASMLIHDRGMSVETGQLCITRGSQMALYLAANVLVEKGDCIVVEDPGYAPAWKVFERAGARLLPIKVDQHGICVDDLEILCAKTSIKAVYVTPHHQFPTTVSMKIDRRLKLITLSNQYGFAIIEDDYDHEFHFSSKSLFPLASHQNADNVIYISSLSKIVAPALRIGYIKGPQKFIESVAALRKMIDVQGDNVMEHAVAELMEEGAVKKHAKKAYAVYKERRELMEKMLQEYFGDSITFKKPEGGLAYWITFKENRDTGVLAAKLLEKGVSVIPTEPFSFDGSSLNALRLGYASLTKDEMEMGLRLIGKMV</sequence>
<dbReference type="SUPFAM" id="SSF53383">
    <property type="entry name" value="PLP-dependent transferases"/>
    <property type="match status" value="1"/>
</dbReference>
<dbReference type="InterPro" id="IPR036388">
    <property type="entry name" value="WH-like_DNA-bd_sf"/>
</dbReference>
<dbReference type="EMBL" id="JACHCF010000004">
    <property type="protein sequence ID" value="MBB5621230.1"/>
    <property type="molecule type" value="Genomic_DNA"/>
</dbReference>
<accession>A0A7W8YSY4</accession>
<dbReference type="SMART" id="SM00345">
    <property type="entry name" value="HTH_GNTR"/>
    <property type="match status" value="1"/>
</dbReference>
<evidence type="ECO:0000256" key="2">
    <source>
        <dbReference type="ARBA" id="ARBA00022898"/>
    </source>
</evidence>
<dbReference type="InterPro" id="IPR036390">
    <property type="entry name" value="WH_DNA-bd_sf"/>
</dbReference>
<dbReference type="SUPFAM" id="SSF46785">
    <property type="entry name" value="Winged helix' DNA-binding domain"/>
    <property type="match status" value="1"/>
</dbReference>
<dbReference type="PROSITE" id="PS50949">
    <property type="entry name" value="HTH_GNTR"/>
    <property type="match status" value="1"/>
</dbReference>
<dbReference type="CDD" id="cd00609">
    <property type="entry name" value="AAT_like"/>
    <property type="match status" value="1"/>
</dbReference>
<dbReference type="CDD" id="cd07377">
    <property type="entry name" value="WHTH_GntR"/>
    <property type="match status" value="1"/>
</dbReference>
<dbReference type="PANTHER" id="PTHR46577:SF1">
    <property type="entry name" value="HTH-TYPE TRANSCRIPTIONAL REGULATORY PROTEIN GABR"/>
    <property type="match status" value="1"/>
</dbReference>
<evidence type="ECO:0000259" key="6">
    <source>
        <dbReference type="PROSITE" id="PS50949"/>
    </source>
</evidence>
<comment type="caution">
    <text evidence="7">The sequence shown here is derived from an EMBL/GenBank/DDBJ whole genome shotgun (WGS) entry which is preliminary data.</text>
</comment>
<dbReference type="Pfam" id="PF00392">
    <property type="entry name" value="GntR"/>
    <property type="match status" value="1"/>
</dbReference>